<accession>A0A371GTI6</accession>
<dbReference type="Proteomes" id="UP000257109">
    <property type="component" value="Unassembled WGS sequence"/>
</dbReference>
<keyword evidence="2" id="KW-1185">Reference proteome</keyword>
<dbReference type="PANTHER" id="PTHR35046:SF9">
    <property type="entry name" value="RNA-DIRECTED DNA POLYMERASE"/>
    <property type="match status" value="1"/>
</dbReference>
<evidence type="ECO:0000313" key="1">
    <source>
        <dbReference type="EMBL" id="RDX93857.1"/>
    </source>
</evidence>
<comment type="caution">
    <text evidence="1">The sequence shown here is derived from an EMBL/GenBank/DDBJ whole genome shotgun (WGS) entry which is preliminary data.</text>
</comment>
<reference evidence="1" key="1">
    <citation type="submission" date="2018-05" db="EMBL/GenBank/DDBJ databases">
        <title>Draft genome of Mucuna pruriens seed.</title>
        <authorList>
            <person name="Nnadi N.E."/>
            <person name="Vos R."/>
            <person name="Hasami M.H."/>
            <person name="Devisetty U.K."/>
            <person name="Aguiy J.C."/>
        </authorList>
    </citation>
    <scope>NUCLEOTIDE SEQUENCE [LARGE SCALE GENOMIC DNA]</scope>
    <source>
        <strain evidence="1">JCA_2017</strain>
    </source>
</reference>
<proteinExistence type="predicted"/>
<dbReference type="OrthoDB" id="1747743at2759"/>
<gene>
    <name evidence="1" type="ORF">CR513_23829</name>
</gene>
<sequence length="223" mass="26216">MIKQSLQDLSVGKSGKFDSWWKNGNCTNIASTILEEKHNLQTVKHLRPYKLHWLVDKQVSVPSTIGKYKDEVLLDMVPIEAKYIFLGRPWQFDRKVTHNKYTNLTMSRKLLLLLCLQSKYLKTKIQCEKQERVRNQKKKRMIQKRKKQMSFFAKESKIKKTIFSNQPMLILLYKDACLNSKIDPNFAHIYVTCEKGVHNKFCVHDGFLFKGNKLFVSKSSLRA</sequence>
<name>A0A371GTI6_MUCPR</name>
<evidence type="ECO:0000313" key="2">
    <source>
        <dbReference type="Proteomes" id="UP000257109"/>
    </source>
</evidence>
<dbReference type="AlphaFoldDB" id="A0A371GTI6"/>
<feature type="non-terminal residue" evidence="1">
    <location>
        <position position="1"/>
    </location>
</feature>
<organism evidence="1 2">
    <name type="scientific">Mucuna pruriens</name>
    <name type="common">Velvet bean</name>
    <name type="synonym">Dolichos pruriens</name>
    <dbReference type="NCBI Taxonomy" id="157652"/>
    <lineage>
        <taxon>Eukaryota</taxon>
        <taxon>Viridiplantae</taxon>
        <taxon>Streptophyta</taxon>
        <taxon>Embryophyta</taxon>
        <taxon>Tracheophyta</taxon>
        <taxon>Spermatophyta</taxon>
        <taxon>Magnoliopsida</taxon>
        <taxon>eudicotyledons</taxon>
        <taxon>Gunneridae</taxon>
        <taxon>Pentapetalae</taxon>
        <taxon>rosids</taxon>
        <taxon>fabids</taxon>
        <taxon>Fabales</taxon>
        <taxon>Fabaceae</taxon>
        <taxon>Papilionoideae</taxon>
        <taxon>50 kb inversion clade</taxon>
        <taxon>NPAAA clade</taxon>
        <taxon>indigoferoid/millettioid clade</taxon>
        <taxon>Phaseoleae</taxon>
        <taxon>Mucuna</taxon>
    </lineage>
</organism>
<dbReference type="EMBL" id="QJKJ01004513">
    <property type="protein sequence ID" value="RDX93857.1"/>
    <property type="molecule type" value="Genomic_DNA"/>
</dbReference>
<protein>
    <submittedName>
        <fullName evidence="1">Uncharacterized protein</fullName>
    </submittedName>
</protein>
<dbReference type="PANTHER" id="PTHR35046">
    <property type="entry name" value="ZINC KNUCKLE (CCHC-TYPE) FAMILY PROTEIN"/>
    <property type="match status" value="1"/>
</dbReference>